<dbReference type="AlphaFoldDB" id="A0A1I7S284"/>
<evidence type="ECO:0000313" key="4">
    <source>
        <dbReference type="Proteomes" id="UP000659654"/>
    </source>
</evidence>
<feature type="transmembrane region" description="Helical" evidence="1">
    <location>
        <begin position="114"/>
        <end position="140"/>
    </location>
</feature>
<feature type="transmembrane region" description="Helical" evidence="1">
    <location>
        <begin position="85"/>
        <end position="108"/>
    </location>
</feature>
<protein>
    <submittedName>
        <fullName evidence="2">(pine wood nematode) hypothetical protein</fullName>
    </submittedName>
</protein>
<keyword evidence="1" id="KW-0472">Membrane</keyword>
<dbReference type="EMBL" id="CAJFDI010000004">
    <property type="protein sequence ID" value="CAD5225607.1"/>
    <property type="molecule type" value="Genomic_DNA"/>
</dbReference>
<evidence type="ECO:0000313" key="2">
    <source>
        <dbReference type="EMBL" id="CAD5225607.1"/>
    </source>
</evidence>
<reference evidence="5" key="1">
    <citation type="submission" date="2016-11" db="UniProtKB">
        <authorList>
            <consortium name="WormBaseParasite"/>
        </authorList>
    </citation>
    <scope>IDENTIFICATION</scope>
</reference>
<feature type="transmembrane region" description="Helical" evidence="1">
    <location>
        <begin position="47"/>
        <end position="64"/>
    </location>
</feature>
<organism evidence="3 5">
    <name type="scientific">Bursaphelenchus xylophilus</name>
    <name type="common">Pinewood nematode worm</name>
    <name type="synonym">Aphelenchoides xylophilus</name>
    <dbReference type="NCBI Taxonomy" id="6326"/>
    <lineage>
        <taxon>Eukaryota</taxon>
        <taxon>Metazoa</taxon>
        <taxon>Ecdysozoa</taxon>
        <taxon>Nematoda</taxon>
        <taxon>Chromadorea</taxon>
        <taxon>Rhabditida</taxon>
        <taxon>Tylenchina</taxon>
        <taxon>Tylenchomorpha</taxon>
        <taxon>Aphelenchoidea</taxon>
        <taxon>Aphelenchoididae</taxon>
        <taxon>Bursaphelenchus</taxon>
    </lineage>
</organism>
<evidence type="ECO:0000313" key="5">
    <source>
        <dbReference type="WBParaSite" id="BXY_0711300.1"/>
    </source>
</evidence>
<accession>A0A1I7S284</accession>
<keyword evidence="4" id="KW-1185">Reference proteome</keyword>
<dbReference type="EMBL" id="CAJFCV020000004">
    <property type="protein sequence ID" value="CAG9114811.1"/>
    <property type="molecule type" value="Genomic_DNA"/>
</dbReference>
<sequence>MNQSQIDLYLLCTLIYTIVISLVTLAINFVPHLSRDFSRHEENGNFILFFQIVVSIAAVLDFFTNAIRYYRRHSLNFTKPKWSTLVAHIVPTVASIALCVTFVCIYFDGDPFMIKFFVWSLLLFLLNMSQISVLVLRYLLH</sequence>
<dbReference type="Proteomes" id="UP000095284">
    <property type="component" value="Unplaced"/>
</dbReference>
<name>A0A1I7S284_BURXY</name>
<gene>
    <name evidence="2" type="ORF">BXYJ_LOCUS8629</name>
</gene>
<keyword evidence="1" id="KW-1133">Transmembrane helix</keyword>
<keyword evidence="1" id="KW-0812">Transmembrane</keyword>
<evidence type="ECO:0000313" key="3">
    <source>
        <dbReference type="Proteomes" id="UP000095284"/>
    </source>
</evidence>
<proteinExistence type="predicted"/>
<evidence type="ECO:0000256" key="1">
    <source>
        <dbReference type="SAM" id="Phobius"/>
    </source>
</evidence>
<dbReference type="Proteomes" id="UP000659654">
    <property type="component" value="Unassembled WGS sequence"/>
</dbReference>
<feature type="transmembrane region" description="Helical" evidence="1">
    <location>
        <begin position="7"/>
        <end position="27"/>
    </location>
</feature>
<reference evidence="2" key="2">
    <citation type="submission" date="2020-09" db="EMBL/GenBank/DDBJ databases">
        <authorList>
            <person name="Kikuchi T."/>
        </authorList>
    </citation>
    <scope>NUCLEOTIDE SEQUENCE</scope>
    <source>
        <strain evidence="2">Ka4C1</strain>
    </source>
</reference>
<dbReference type="Proteomes" id="UP000582659">
    <property type="component" value="Unassembled WGS sequence"/>
</dbReference>
<dbReference type="WBParaSite" id="BXY_0711300.1">
    <property type="protein sequence ID" value="BXY_0711300.1"/>
    <property type="gene ID" value="BXY_0711300"/>
</dbReference>